<proteinExistence type="predicted"/>
<reference evidence="2" key="1">
    <citation type="journal article" date="2023" name="Mol. Phylogenet. Evol.">
        <title>Genome-scale phylogeny and comparative genomics of the fungal order Sordariales.</title>
        <authorList>
            <person name="Hensen N."/>
            <person name="Bonometti L."/>
            <person name="Westerberg I."/>
            <person name="Brannstrom I.O."/>
            <person name="Guillou S."/>
            <person name="Cros-Aarteil S."/>
            <person name="Calhoun S."/>
            <person name="Haridas S."/>
            <person name="Kuo A."/>
            <person name="Mondo S."/>
            <person name="Pangilinan J."/>
            <person name="Riley R."/>
            <person name="LaButti K."/>
            <person name="Andreopoulos B."/>
            <person name="Lipzen A."/>
            <person name="Chen C."/>
            <person name="Yan M."/>
            <person name="Daum C."/>
            <person name="Ng V."/>
            <person name="Clum A."/>
            <person name="Steindorff A."/>
            <person name="Ohm R.A."/>
            <person name="Martin F."/>
            <person name="Silar P."/>
            <person name="Natvig D.O."/>
            <person name="Lalanne C."/>
            <person name="Gautier V."/>
            <person name="Ament-Velasquez S.L."/>
            <person name="Kruys A."/>
            <person name="Hutchinson M.I."/>
            <person name="Powell A.J."/>
            <person name="Barry K."/>
            <person name="Miller A.N."/>
            <person name="Grigoriev I.V."/>
            <person name="Debuchy R."/>
            <person name="Gladieux P."/>
            <person name="Hiltunen Thoren M."/>
            <person name="Johannesson H."/>
        </authorList>
    </citation>
    <scope>NUCLEOTIDE SEQUENCE</scope>
    <source>
        <strain evidence="2">CBS 232.78</strain>
    </source>
</reference>
<accession>A0AAE0NP22</accession>
<feature type="compositionally biased region" description="Basic and acidic residues" evidence="1">
    <location>
        <begin position="172"/>
        <end position="184"/>
    </location>
</feature>
<dbReference type="Proteomes" id="UP001285441">
    <property type="component" value="Unassembled WGS sequence"/>
</dbReference>
<protein>
    <submittedName>
        <fullName evidence="2">Uncharacterized protein</fullName>
    </submittedName>
</protein>
<dbReference type="EMBL" id="JAULSW010000004">
    <property type="protein sequence ID" value="KAK3385082.1"/>
    <property type="molecule type" value="Genomic_DNA"/>
</dbReference>
<reference evidence="2" key="2">
    <citation type="submission" date="2023-06" db="EMBL/GenBank/DDBJ databases">
        <authorList>
            <consortium name="Lawrence Berkeley National Laboratory"/>
            <person name="Haridas S."/>
            <person name="Hensen N."/>
            <person name="Bonometti L."/>
            <person name="Westerberg I."/>
            <person name="Brannstrom I.O."/>
            <person name="Guillou S."/>
            <person name="Cros-Aarteil S."/>
            <person name="Calhoun S."/>
            <person name="Kuo A."/>
            <person name="Mondo S."/>
            <person name="Pangilinan J."/>
            <person name="Riley R."/>
            <person name="LaButti K."/>
            <person name="Andreopoulos B."/>
            <person name="Lipzen A."/>
            <person name="Chen C."/>
            <person name="Yanf M."/>
            <person name="Daum C."/>
            <person name="Ng V."/>
            <person name="Clum A."/>
            <person name="Steindorff A."/>
            <person name="Ohm R."/>
            <person name="Martin F."/>
            <person name="Silar P."/>
            <person name="Natvig D."/>
            <person name="Lalanne C."/>
            <person name="Gautier V."/>
            <person name="Ament-velasquez S.L."/>
            <person name="Kruys A."/>
            <person name="Hutchinson M.I."/>
            <person name="Powell A.J."/>
            <person name="Barry K."/>
            <person name="Miller A.N."/>
            <person name="Grigoriev I.V."/>
            <person name="Debuchy R."/>
            <person name="Gladieux P."/>
            <person name="Thoren M.H."/>
            <person name="Johannesson H."/>
        </authorList>
    </citation>
    <scope>NUCLEOTIDE SEQUENCE</scope>
    <source>
        <strain evidence="2">CBS 232.78</strain>
    </source>
</reference>
<dbReference type="AlphaFoldDB" id="A0AAE0NP22"/>
<feature type="compositionally biased region" description="Basic and acidic residues" evidence="1">
    <location>
        <begin position="193"/>
        <end position="202"/>
    </location>
</feature>
<feature type="region of interest" description="Disordered" evidence="1">
    <location>
        <begin position="172"/>
        <end position="202"/>
    </location>
</feature>
<evidence type="ECO:0000256" key="1">
    <source>
        <dbReference type="SAM" id="MobiDB-lite"/>
    </source>
</evidence>
<organism evidence="2 3">
    <name type="scientific">Podospora didyma</name>
    <dbReference type="NCBI Taxonomy" id="330526"/>
    <lineage>
        <taxon>Eukaryota</taxon>
        <taxon>Fungi</taxon>
        <taxon>Dikarya</taxon>
        <taxon>Ascomycota</taxon>
        <taxon>Pezizomycotina</taxon>
        <taxon>Sordariomycetes</taxon>
        <taxon>Sordariomycetidae</taxon>
        <taxon>Sordariales</taxon>
        <taxon>Podosporaceae</taxon>
        <taxon>Podospora</taxon>
    </lineage>
</organism>
<evidence type="ECO:0000313" key="3">
    <source>
        <dbReference type="Proteomes" id="UP001285441"/>
    </source>
</evidence>
<name>A0AAE0NP22_9PEZI</name>
<gene>
    <name evidence="2" type="ORF">B0H63DRAFT_449169</name>
</gene>
<comment type="caution">
    <text evidence="2">The sequence shown here is derived from an EMBL/GenBank/DDBJ whole genome shotgun (WGS) entry which is preliminary data.</text>
</comment>
<sequence>MVDDNCGEWRQGEKKATTIAQTGILESRTYADTEHERAWDNGKLSLHLVKIRDVGHSPVYRYTDSTSACLTIPNRGNHENVELIRERDAAGKLCTFYPRGCQLYLILVLFSRSEVPWYLGRRDCPARWRHTPNFCVPSTPHSGWSGLEGILQTVIVGCPSQTVFQMCPSGHADPRLESASHQEEASEEALETTEEKAPQSSP</sequence>
<keyword evidence="3" id="KW-1185">Reference proteome</keyword>
<evidence type="ECO:0000313" key="2">
    <source>
        <dbReference type="EMBL" id="KAK3385082.1"/>
    </source>
</evidence>